<dbReference type="InterPro" id="IPR000073">
    <property type="entry name" value="AB_hydrolase_1"/>
</dbReference>
<dbReference type="InterPro" id="IPR029058">
    <property type="entry name" value="AB_hydrolase_fold"/>
</dbReference>
<dbReference type="GO" id="GO:0016787">
    <property type="term" value="F:hydrolase activity"/>
    <property type="evidence" value="ECO:0007669"/>
    <property type="project" value="UniProtKB-KW"/>
</dbReference>
<feature type="domain" description="AB hydrolase-1" evidence="1">
    <location>
        <begin position="46"/>
        <end position="297"/>
    </location>
</feature>
<dbReference type="PANTHER" id="PTHR43433:SF10">
    <property type="entry name" value="AB HYDROLASE-1 DOMAIN-CONTAINING PROTEIN"/>
    <property type="match status" value="1"/>
</dbReference>
<dbReference type="SUPFAM" id="SSF53474">
    <property type="entry name" value="alpha/beta-Hydrolases"/>
    <property type="match status" value="1"/>
</dbReference>
<comment type="caution">
    <text evidence="2">The sequence shown here is derived from an EMBL/GenBank/DDBJ whole genome shotgun (WGS) entry which is preliminary data.</text>
</comment>
<keyword evidence="3" id="KW-1185">Reference proteome</keyword>
<evidence type="ECO:0000313" key="3">
    <source>
        <dbReference type="Proteomes" id="UP000306196"/>
    </source>
</evidence>
<sequence length="304" mass="33186">MCGSGCLLVEQIYRSMADLHILEMESGRKLAYAQYGDPEGVPLFYFHGWPSSRLQGALLDGIGKKRGLCVIAPDRPGIGMSDAQPGRALLDWPPLMAELADRLGYQKFHVVGVSGGGPYVLATAYALPERVLGAAVICGAPPLSEVGVEGMMWPYRTAMFIRQKAPVLLDQGLRIAGRISHQKQSGLVMRRLLATLGPQDQKALAVDDNFHVITRSFQESLRSGAAALRADGDLYSDPWGFDPAQLSKVPYFCHGALDKNIPLALVKRYIDRIPGAKLVVHEQDGHYSLPTLHAEQIMDKLLVS</sequence>
<protein>
    <submittedName>
        <fullName evidence="2">Alpha/beta hydrolase</fullName>
    </submittedName>
</protein>
<reference evidence="2 3" key="1">
    <citation type="submission" date="2019-05" db="EMBL/GenBank/DDBJ databases">
        <title>Verrucobacter flavum gen. nov., sp. nov. a new member of the family Verrucomicrobiaceae.</title>
        <authorList>
            <person name="Szuroczki S."/>
            <person name="Abbaszade G."/>
            <person name="Szabo A."/>
            <person name="Felfoldi T."/>
            <person name="Schumann P."/>
            <person name="Boka K."/>
            <person name="Keki Z."/>
            <person name="Toumi M."/>
            <person name="Toth E."/>
        </authorList>
    </citation>
    <scope>NUCLEOTIDE SEQUENCE [LARGE SCALE GENOMIC DNA]</scope>
    <source>
        <strain evidence="2 3">MG-N-17</strain>
    </source>
</reference>
<dbReference type="PANTHER" id="PTHR43433">
    <property type="entry name" value="HYDROLASE, ALPHA/BETA FOLD FAMILY PROTEIN"/>
    <property type="match status" value="1"/>
</dbReference>
<dbReference type="AlphaFoldDB" id="A0A5R8KDW0"/>
<dbReference type="OrthoDB" id="9773293at2"/>
<proteinExistence type="predicted"/>
<dbReference type="Proteomes" id="UP000306196">
    <property type="component" value="Unassembled WGS sequence"/>
</dbReference>
<keyword evidence="2" id="KW-0378">Hydrolase</keyword>
<dbReference type="Pfam" id="PF12697">
    <property type="entry name" value="Abhydrolase_6"/>
    <property type="match status" value="1"/>
</dbReference>
<dbReference type="PRINTS" id="PR00111">
    <property type="entry name" value="ABHYDROLASE"/>
</dbReference>
<accession>A0A5R8KDW0</accession>
<gene>
    <name evidence="2" type="ORF">FEM03_12235</name>
</gene>
<name>A0A5R8KDW0_9BACT</name>
<evidence type="ECO:0000259" key="1">
    <source>
        <dbReference type="Pfam" id="PF12697"/>
    </source>
</evidence>
<organism evidence="2 3">
    <name type="scientific">Phragmitibacter flavus</name>
    <dbReference type="NCBI Taxonomy" id="2576071"/>
    <lineage>
        <taxon>Bacteria</taxon>
        <taxon>Pseudomonadati</taxon>
        <taxon>Verrucomicrobiota</taxon>
        <taxon>Verrucomicrobiia</taxon>
        <taxon>Verrucomicrobiales</taxon>
        <taxon>Verrucomicrobiaceae</taxon>
        <taxon>Phragmitibacter</taxon>
    </lineage>
</organism>
<dbReference type="EMBL" id="VAUV01000008">
    <property type="protein sequence ID" value="TLD70488.1"/>
    <property type="molecule type" value="Genomic_DNA"/>
</dbReference>
<dbReference type="Gene3D" id="3.40.50.1820">
    <property type="entry name" value="alpha/beta hydrolase"/>
    <property type="match status" value="1"/>
</dbReference>
<evidence type="ECO:0000313" key="2">
    <source>
        <dbReference type="EMBL" id="TLD70488.1"/>
    </source>
</evidence>
<dbReference type="InterPro" id="IPR050471">
    <property type="entry name" value="AB_hydrolase"/>
</dbReference>